<keyword evidence="2" id="KW-1133">Transmembrane helix</keyword>
<dbReference type="SUPFAM" id="SSF53474">
    <property type="entry name" value="alpha/beta-Hydrolases"/>
    <property type="match status" value="1"/>
</dbReference>
<evidence type="ECO:0000256" key="2">
    <source>
        <dbReference type="SAM" id="Phobius"/>
    </source>
</evidence>
<evidence type="ECO:0000313" key="4">
    <source>
        <dbReference type="EMBL" id="EEQ99432.1"/>
    </source>
</evidence>
<feature type="region of interest" description="Disordered" evidence="1">
    <location>
        <begin position="566"/>
        <end position="589"/>
    </location>
</feature>
<dbReference type="PANTHER" id="PTHR43689">
    <property type="entry name" value="HYDROLASE"/>
    <property type="match status" value="1"/>
</dbReference>
<feature type="domain" description="AB hydrolase-1" evidence="3">
    <location>
        <begin position="278"/>
        <end position="537"/>
    </location>
</feature>
<keyword evidence="4" id="KW-0378">Hydrolase</keyword>
<feature type="transmembrane region" description="Helical" evidence="2">
    <location>
        <begin position="102"/>
        <end position="120"/>
    </location>
</feature>
<reference evidence="4 5" key="1">
    <citation type="submission" date="2008-07" db="EMBL/GenBank/DDBJ databases">
        <authorList>
            <person name="El-Sayed N."/>
            <person name="Caler E."/>
            <person name="Inman J."/>
            <person name="Amedeo P."/>
            <person name="Hass B."/>
            <person name="Wortman J."/>
        </authorList>
    </citation>
    <scope>NUCLEOTIDE SEQUENCE [LARGE SCALE GENOMIC DNA]</scope>
    <source>
        <strain evidence="5">ATCC 50983 / TXsc</strain>
    </source>
</reference>
<dbReference type="GeneID" id="9045788"/>
<dbReference type="AlphaFoldDB" id="C5LV17"/>
<evidence type="ECO:0000259" key="3">
    <source>
        <dbReference type="Pfam" id="PF12697"/>
    </source>
</evidence>
<dbReference type="Proteomes" id="UP000007800">
    <property type="component" value="Unassembled WGS sequence"/>
</dbReference>
<keyword evidence="2" id="KW-0812">Transmembrane</keyword>
<protein>
    <submittedName>
        <fullName evidence="4">Alpha/beta hydrolase, putative</fullName>
    </submittedName>
</protein>
<evidence type="ECO:0000256" key="1">
    <source>
        <dbReference type="SAM" id="MobiDB-lite"/>
    </source>
</evidence>
<feature type="transmembrane region" description="Helical" evidence="2">
    <location>
        <begin position="45"/>
        <end position="66"/>
    </location>
</feature>
<dbReference type="Pfam" id="PF12697">
    <property type="entry name" value="Abhydrolase_6"/>
    <property type="match status" value="1"/>
</dbReference>
<name>C5LV17_PERM5</name>
<gene>
    <name evidence="4" type="ORF">Pmar_PMAR002531</name>
</gene>
<dbReference type="InterPro" id="IPR000073">
    <property type="entry name" value="AB_hydrolase_1"/>
</dbReference>
<sequence>MAGASTGTASSASASTSSKALEWLFALKFAINCLLFLLKSRVPRIITLLDLFVCVSSVGDFVNHYHNDLLSLYIYLVIFIARFLVINIAFQYRRKTSMVPDIVVSVVVVASIVYSLWLYITTGNMPGRTLTIVALCLLEGFFFLKHSDRIRQRKLCRFNANFRLTARFPFASRRRRPRHHHHHQNVDLEAPLIGPDQPKEITVTSSVDSEGDLEHGSKVSSASFDSSRRVFATGPDAHYLCTATGTDYSDMEWPYSDTAGGILCYYQNVRSTTPVVNLLLIHQFGGGCFTWKRSVPLLVNECNANVTCFDRPAHGFTERPKDPASPVYIMSEGGRPVLLPPYSISFARETIDLFRRFSAGTLPQILVGVGAGALLALESAACNESVSGVVLISPTVTTGMGLPGVIRSILTSNVSRALSLSMLRSEVADFMMRKSWYRSSKIPQWLQEDYRVPTRLEGWDAAIVEMNKQRTNVRWKVPVDLPKCPILLLTGDHDKVVPKREYQRFFTHLLSKKCDARWEVVPRCGHLVEEEQPEKFALAMRSFTEYCVTPRRLWLASRARAVSANAMVPTPPSGAAHRGSLSMLEDEDDDDDVAELRFLSPPLSVRPVRAVTDR</sequence>
<keyword evidence="2" id="KW-0472">Membrane</keyword>
<dbReference type="EMBL" id="GG685710">
    <property type="protein sequence ID" value="EEQ99432.1"/>
    <property type="molecule type" value="Genomic_DNA"/>
</dbReference>
<dbReference type="InParanoid" id="C5LV17"/>
<proteinExistence type="predicted"/>
<dbReference type="RefSeq" id="XP_002766715.1">
    <property type="nucleotide sequence ID" value="XM_002766669.1"/>
</dbReference>
<dbReference type="GO" id="GO:0016787">
    <property type="term" value="F:hydrolase activity"/>
    <property type="evidence" value="ECO:0007669"/>
    <property type="project" value="UniProtKB-KW"/>
</dbReference>
<dbReference type="OrthoDB" id="19657at2759"/>
<evidence type="ECO:0000313" key="5">
    <source>
        <dbReference type="Proteomes" id="UP000007800"/>
    </source>
</evidence>
<dbReference type="InterPro" id="IPR029058">
    <property type="entry name" value="AB_hydrolase_fold"/>
</dbReference>
<feature type="transmembrane region" description="Helical" evidence="2">
    <location>
        <begin position="72"/>
        <end position="90"/>
    </location>
</feature>
<organism evidence="5">
    <name type="scientific">Perkinsus marinus (strain ATCC 50983 / TXsc)</name>
    <dbReference type="NCBI Taxonomy" id="423536"/>
    <lineage>
        <taxon>Eukaryota</taxon>
        <taxon>Sar</taxon>
        <taxon>Alveolata</taxon>
        <taxon>Perkinsozoa</taxon>
        <taxon>Perkinsea</taxon>
        <taxon>Perkinsida</taxon>
        <taxon>Perkinsidae</taxon>
        <taxon>Perkinsus</taxon>
    </lineage>
</organism>
<keyword evidence="5" id="KW-1185">Reference proteome</keyword>
<dbReference type="OMA" id="LRCPERI"/>
<dbReference type="PANTHER" id="PTHR43689:SF8">
    <property type="entry name" value="ALPHA_BETA-HYDROLASES SUPERFAMILY PROTEIN"/>
    <property type="match status" value="1"/>
</dbReference>
<accession>C5LV17</accession>
<dbReference type="Gene3D" id="3.40.50.1820">
    <property type="entry name" value="alpha/beta hydrolase"/>
    <property type="match status" value="1"/>
</dbReference>
<feature type="transmembrane region" description="Helical" evidence="2">
    <location>
        <begin position="20"/>
        <end position="38"/>
    </location>
</feature>